<evidence type="ECO:0000256" key="1">
    <source>
        <dbReference type="SAM" id="SignalP"/>
    </source>
</evidence>
<dbReference type="STRING" id="874156.GCA_001021555_01210"/>
<dbReference type="EMBL" id="LBHU01000001">
    <property type="protein sequence ID" value="KLI64178.1"/>
    <property type="molecule type" value="Genomic_DNA"/>
</dbReference>
<keyword evidence="3" id="KW-1185">Reference proteome</keyword>
<evidence type="ECO:0000313" key="3">
    <source>
        <dbReference type="Proteomes" id="UP000053455"/>
    </source>
</evidence>
<dbReference type="PATRIC" id="fig|874156.12.peg.83"/>
<dbReference type="OrthoDB" id="7204730at2"/>
<keyword evidence="1" id="KW-0732">Signal</keyword>
<name>A0A0H0XNI3_9SPHN</name>
<feature type="chain" id="PRO_5002589899" evidence="1">
    <location>
        <begin position="22"/>
        <end position="295"/>
    </location>
</feature>
<dbReference type="Proteomes" id="UP000053455">
    <property type="component" value="Unassembled WGS sequence"/>
</dbReference>
<gene>
    <name evidence="2" type="ORF">AAV99_00400</name>
</gene>
<proteinExistence type="predicted"/>
<dbReference type="RefSeq" id="WP_047092036.1">
    <property type="nucleotide sequence ID" value="NZ_LBHU01000001.1"/>
</dbReference>
<reference evidence="2 3" key="1">
    <citation type="submission" date="2015-04" db="EMBL/GenBank/DDBJ databases">
        <title>The draft genome sequence of Erythrobacter marinus HWDM-33.</title>
        <authorList>
            <person name="Zhuang L."/>
            <person name="Liu Y."/>
            <person name="Shao Z."/>
        </authorList>
    </citation>
    <scope>NUCLEOTIDE SEQUENCE [LARGE SCALE GENOMIC DNA]</scope>
    <source>
        <strain evidence="2 3">HWDM-33</strain>
    </source>
</reference>
<sequence length="295" mass="30557">MIRTLVLALAAASLLPAPLWAQDQSDFDANMQAATQAQEIAQLMGEVQIASALAQAQYAGMTVGNTGPGYQGAIALPTEIPDVWLAVIVGKRSDAPDADYLALAEYEVSGGRIISEIIHPTDAIPLLDGPASAMAQARSFAPRAVLASGQSAFCAAESGDGAVQPSVTFATIVLPPRSNGTFDAYVLNGPIEEGAIPLGKHFRVGFDSFGLDGEPELVTDTCEVVTWDTADTDLAMSVYVTEYEGANAPSPVHIYVSGLLPMSMGVVTGEMIWPMAGGMIAPPVPAAEAGYVSGE</sequence>
<protein>
    <submittedName>
        <fullName evidence="2">Uncharacterized protein</fullName>
    </submittedName>
</protein>
<feature type="signal peptide" evidence="1">
    <location>
        <begin position="1"/>
        <end position="21"/>
    </location>
</feature>
<organism evidence="2 3">
    <name type="scientific">Aurantiacibacter marinus</name>
    <dbReference type="NCBI Taxonomy" id="874156"/>
    <lineage>
        <taxon>Bacteria</taxon>
        <taxon>Pseudomonadati</taxon>
        <taxon>Pseudomonadota</taxon>
        <taxon>Alphaproteobacteria</taxon>
        <taxon>Sphingomonadales</taxon>
        <taxon>Erythrobacteraceae</taxon>
        <taxon>Aurantiacibacter</taxon>
    </lineage>
</organism>
<accession>A0A0H0XNI3</accession>
<dbReference type="AlphaFoldDB" id="A0A0H0XNI3"/>
<comment type="caution">
    <text evidence="2">The sequence shown here is derived from an EMBL/GenBank/DDBJ whole genome shotgun (WGS) entry which is preliminary data.</text>
</comment>
<evidence type="ECO:0000313" key="2">
    <source>
        <dbReference type="EMBL" id="KLI64178.1"/>
    </source>
</evidence>